<evidence type="ECO:0000256" key="1">
    <source>
        <dbReference type="ARBA" id="ARBA00000085"/>
    </source>
</evidence>
<dbReference type="CDD" id="cd00082">
    <property type="entry name" value="HisKA"/>
    <property type="match status" value="1"/>
</dbReference>
<accession>A0A0F7KN29</accession>
<dbReference type="STRING" id="1267766.WYH_00888"/>
<keyword evidence="5" id="KW-1185">Reference proteome</keyword>
<sequence length="566" mass="60910">MLFDDRLATVLRSPLRGETGARTQFRQLIDLLGSMPADLDSELAGAAYDRLAELAVELAAADQSAILREPGLRLRNPRLIGWIAGREPQAAAAAMATARLTEDEWIDLIPRLPVTARGFLRHRRNLPPRAEQLLERLGVGDLVLPQPDISVAAEEIAAAPEPVPTAEASPKAPKGKQEEAEIGALLRRIEQFQARRQTRVTGLSPQLPLDDEHQSHRRHESFDFSFDAQGVVDWADPAIAPLVVGMTIAGPADDGLCRMDRASRRSINRRLPVRSGNVRIEGLAEIAGEWQIQASPAFARGTGSYIGYRGRLCRVEPQAAAPAAPLDDSADRIRQLLHELRTPVNAIQGFAEIIQQQMFGHAPNEYRALAAGIAVDAARLLAGFDEIDRLARLESGAMEMAEGESDLRLAVTQTLRRLEGVLRPRNARLELTVTGEDFACRFDEPELQQFTWRLLATLSGALAPGEIVALRLTGEDGEIALQAELPAALADRADLFAASPSPAAGSVSAGMFGAGFTLRLARAEAQAAGGSLERRGDALVLMLPTLTGEAPGHSVDPQGKDGKAAG</sequence>
<protein>
    <recommendedName>
        <fullName evidence="2">histidine kinase</fullName>
        <ecNumber evidence="2">2.7.13.3</ecNumber>
    </recommendedName>
</protein>
<evidence type="ECO:0000259" key="3">
    <source>
        <dbReference type="SMART" id="SM00388"/>
    </source>
</evidence>
<name>A0A0F7KN29_9SPHN</name>
<dbReference type="GO" id="GO:0000155">
    <property type="term" value="F:phosphorelay sensor kinase activity"/>
    <property type="evidence" value="ECO:0007669"/>
    <property type="project" value="InterPro"/>
</dbReference>
<evidence type="ECO:0000313" key="5">
    <source>
        <dbReference type="Proteomes" id="UP000034392"/>
    </source>
</evidence>
<dbReference type="RefSeq" id="WP_046902864.1">
    <property type="nucleotide sequence ID" value="NZ_CP011452.2"/>
</dbReference>
<dbReference type="InterPro" id="IPR003661">
    <property type="entry name" value="HisK_dim/P_dom"/>
</dbReference>
<dbReference type="KEGG" id="aay:WYH_00888"/>
<organism evidence="4 5">
    <name type="scientific">Croceibacterium atlanticum</name>
    <dbReference type="NCBI Taxonomy" id="1267766"/>
    <lineage>
        <taxon>Bacteria</taxon>
        <taxon>Pseudomonadati</taxon>
        <taxon>Pseudomonadota</taxon>
        <taxon>Alphaproteobacteria</taxon>
        <taxon>Sphingomonadales</taxon>
        <taxon>Erythrobacteraceae</taxon>
        <taxon>Croceibacterium</taxon>
    </lineage>
</organism>
<dbReference type="Gene3D" id="1.10.287.130">
    <property type="match status" value="1"/>
</dbReference>
<dbReference type="SMART" id="SM00388">
    <property type="entry name" value="HisKA"/>
    <property type="match status" value="1"/>
</dbReference>
<dbReference type="AlphaFoldDB" id="A0A0F7KN29"/>
<proteinExistence type="predicted"/>
<keyword evidence="4" id="KW-0418">Kinase</keyword>
<evidence type="ECO:0000256" key="2">
    <source>
        <dbReference type="ARBA" id="ARBA00012438"/>
    </source>
</evidence>
<feature type="domain" description="Signal transduction histidine kinase dimerisation/phosphoacceptor" evidence="3">
    <location>
        <begin position="328"/>
        <end position="396"/>
    </location>
</feature>
<gene>
    <name evidence="4" type="primary">divJ</name>
    <name evidence="4" type="ORF">WYH_00888</name>
</gene>
<dbReference type="Proteomes" id="UP000034392">
    <property type="component" value="Chromosome"/>
</dbReference>
<dbReference type="Pfam" id="PF00512">
    <property type="entry name" value="HisKA"/>
    <property type="match status" value="1"/>
</dbReference>
<dbReference type="PATRIC" id="fig|1267766.3.peg.895"/>
<evidence type="ECO:0000313" key="4">
    <source>
        <dbReference type="EMBL" id="AKH41938.1"/>
    </source>
</evidence>
<comment type="catalytic activity">
    <reaction evidence="1">
        <text>ATP + protein L-histidine = ADP + protein N-phospho-L-histidine.</text>
        <dbReference type="EC" id="2.7.13.3"/>
    </reaction>
</comment>
<dbReference type="InterPro" id="IPR036097">
    <property type="entry name" value="HisK_dim/P_sf"/>
</dbReference>
<dbReference type="SUPFAM" id="SSF47384">
    <property type="entry name" value="Homodimeric domain of signal transducing histidine kinase"/>
    <property type="match status" value="1"/>
</dbReference>
<dbReference type="EMBL" id="CP011452">
    <property type="protein sequence ID" value="AKH41938.1"/>
    <property type="molecule type" value="Genomic_DNA"/>
</dbReference>
<dbReference type="OrthoDB" id="9813151at2"/>
<dbReference type="EC" id="2.7.13.3" evidence="2"/>
<keyword evidence="4" id="KW-0808">Transferase</keyword>
<reference evidence="4" key="1">
    <citation type="submission" date="2015-05" db="EMBL/GenBank/DDBJ databases">
        <title>The complete genome of Altererythrobacter atlanticus strain 26DY36.</title>
        <authorList>
            <person name="Wu Y.-H."/>
            <person name="Cheng H."/>
            <person name="Wu X.-W."/>
        </authorList>
    </citation>
    <scope>NUCLEOTIDE SEQUENCE [LARGE SCALE GENOMIC DNA]</scope>
    <source>
        <strain evidence="4">26DY36</strain>
    </source>
</reference>